<evidence type="ECO:0000313" key="2">
    <source>
        <dbReference type="EMBL" id="TEB36547.1"/>
    </source>
</evidence>
<dbReference type="EMBL" id="QPFP01000099">
    <property type="protein sequence ID" value="TEB22010.1"/>
    <property type="molecule type" value="Genomic_DNA"/>
</dbReference>
<name>A0A4Y7SJE5_COPMI</name>
<dbReference type="EMBL" id="QPFP01000005">
    <property type="protein sequence ID" value="TEB36547.1"/>
    <property type="molecule type" value="Genomic_DNA"/>
</dbReference>
<reference evidence="1 3" key="1">
    <citation type="journal article" date="2019" name="Nat. Ecol. Evol.">
        <title>Megaphylogeny resolves global patterns of mushroom evolution.</title>
        <authorList>
            <person name="Varga T."/>
            <person name="Krizsan K."/>
            <person name="Foldi C."/>
            <person name="Dima B."/>
            <person name="Sanchez-Garcia M."/>
            <person name="Sanchez-Ramirez S."/>
            <person name="Szollosi G.J."/>
            <person name="Szarkandi J.G."/>
            <person name="Papp V."/>
            <person name="Albert L."/>
            <person name="Andreopoulos W."/>
            <person name="Angelini C."/>
            <person name="Antonin V."/>
            <person name="Barry K.W."/>
            <person name="Bougher N.L."/>
            <person name="Buchanan P."/>
            <person name="Buyck B."/>
            <person name="Bense V."/>
            <person name="Catcheside P."/>
            <person name="Chovatia M."/>
            <person name="Cooper J."/>
            <person name="Damon W."/>
            <person name="Desjardin D."/>
            <person name="Finy P."/>
            <person name="Geml J."/>
            <person name="Haridas S."/>
            <person name="Hughes K."/>
            <person name="Justo A."/>
            <person name="Karasinski D."/>
            <person name="Kautmanova I."/>
            <person name="Kiss B."/>
            <person name="Kocsube S."/>
            <person name="Kotiranta H."/>
            <person name="LaButti K.M."/>
            <person name="Lechner B.E."/>
            <person name="Liimatainen K."/>
            <person name="Lipzen A."/>
            <person name="Lukacs Z."/>
            <person name="Mihaltcheva S."/>
            <person name="Morgado L.N."/>
            <person name="Niskanen T."/>
            <person name="Noordeloos M.E."/>
            <person name="Ohm R.A."/>
            <person name="Ortiz-Santana B."/>
            <person name="Ovrebo C."/>
            <person name="Racz N."/>
            <person name="Riley R."/>
            <person name="Savchenko A."/>
            <person name="Shiryaev A."/>
            <person name="Soop K."/>
            <person name="Spirin V."/>
            <person name="Szebenyi C."/>
            <person name="Tomsovsky M."/>
            <person name="Tulloss R.E."/>
            <person name="Uehling J."/>
            <person name="Grigoriev I.V."/>
            <person name="Vagvolgyi C."/>
            <person name="Papp T."/>
            <person name="Martin F.M."/>
            <person name="Miettinen O."/>
            <person name="Hibbett D.S."/>
            <person name="Nagy L.G."/>
        </authorList>
    </citation>
    <scope>NUCLEOTIDE SEQUENCE [LARGE SCALE GENOMIC DNA]</scope>
    <source>
        <strain evidence="1 3">FP101781</strain>
    </source>
</reference>
<proteinExistence type="predicted"/>
<comment type="caution">
    <text evidence="1">The sequence shown here is derived from an EMBL/GenBank/DDBJ whole genome shotgun (WGS) entry which is preliminary data.</text>
</comment>
<sequence>MCPLAFLAFYPPFGHSHALGDYQLIYDPAYYPDSRRKSNSKTTTCSFIFETK</sequence>
<dbReference type="AlphaFoldDB" id="A0A4Y7SJE5"/>
<dbReference type="Proteomes" id="UP000298030">
    <property type="component" value="Unassembled WGS sequence"/>
</dbReference>
<accession>A0A4Y7SJE5</accession>
<keyword evidence="3" id="KW-1185">Reference proteome</keyword>
<gene>
    <name evidence="2" type="ORF">FA13DRAFT_1726914</name>
    <name evidence="1" type="ORF">FA13DRAFT_1741391</name>
</gene>
<evidence type="ECO:0000313" key="1">
    <source>
        <dbReference type="EMBL" id="TEB22010.1"/>
    </source>
</evidence>
<evidence type="ECO:0000313" key="3">
    <source>
        <dbReference type="Proteomes" id="UP000298030"/>
    </source>
</evidence>
<organism evidence="1 3">
    <name type="scientific">Coprinellus micaceus</name>
    <name type="common">Glistening ink-cap mushroom</name>
    <name type="synonym">Coprinus micaceus</name>
    <dbReference type="NCBI Taxonomy" id="71717"/>
    <lineage>
        <taxon>Eukaryota</taxon>
        <taxon>Fungi</taxon>
        <taxon>Dikarya</taxon>
        <taxon>Basidiomycota</taxon>
        <taxon>Agaricomycotina</taxon>
        <taxon>Agaricomycetes</taxon>
        <taxon>Agaricomycetidae</taxon>
        <taxon>Agaricales</taxon>
        <taxon>Agaricineae</taxon>
        <taxon>Psathyrellaceae</taxon>
        <taxon>Coprinellus</taxon>
    </lineage>
</organism>
<protein>
    <submittedName>
        <fullName evidence="1">Uncharacterized protein</fullName>
    </submittedName>
</protein>